<evidence type="ECO:0000256" key="2">
    <source>
        <dbReference type="ARBA" id="ARBA00022801"/>
    </source>
</evidence>
<feature type="non-terminal residue" evidence="7">
    <location>
        <position position="210"/>
    </location>
</feature>
<name>A0A2H0TX77_9BACT</name>
<dbReference type="InterPro" id="IPR027417">
    <property type="entry name" value="P-loop_NTPase"/>
</dbReference>
<keyword evidence="2 5" id="KW-0378">Hydrolase</keyword>
<gene>
    <name evidence="7" type="ORF">COU32_00405</name>
</gene>
<dbReference type="CDD" id="cd17932">
    <property type="entry name" value="DEXQc_UvrD"/>
    <property type="match status" value="1"/>
</dbReference>
<dbReference type="InterPro" id="IPR013986">
    <property type="entry name" value="DExx_box_DNA_helicase_dom_sf"/>
</dbReference>
<keyword evidence="3 5" id="KW-0347">Helicase</keyword>
<proteinExistence type="predicted"/>
<dbReference type="Gene3D" id="1.10.10.160">
    <property type="match status" value="1"/>
</dbReference>
<comment type="caution">
    <text evidence="7">The sequence shown here is derived from an EMBL/GenBank/DDBJ whole genome shotgun (WGS) entry which is preliminary data.</text>
</comment>
<feature type="binding site" evidence="5">
    <location>
        <begin position="25"/>
        <end position="32"/>
    </location>
    <ligand>
        <name>ATP</name>
        <dbReference type="ChEBI" id="CHEBI:30616"/>
    </ligand>
</feature>
<dbReference type="GO" id="GO:0005524">
    <property type="term" value="F:ATP binding"/>
    <property type="evidence" value="ECO:0007669"/>
    <property type="project" value="UniProtKB-UniRule"/>
</dbReference>
<evidence type="ECO:0000256" key="1">
    <source>
        <dbReference type="ARBA" id="ARBA00022741"/>
    </source>
</evidence>
<protein>
    <submittedName>
        <fullName evidence="7">ATP-dependent DNA helicase</fullName>
    </submittedName>
</protein>
<sequence>MNIEELNEEQQQVVLHGDGPCLVLAGAGSGKTRTITYRVAYLLEQGIDPERMLLVTFTNKASKEMMERVAVASGTGMKLPWAGTFHHISYRILKKYAPLLGYQSNFTILDSADSLDILKLCLKMEGINRNERRFPSPKVLQSIISYARNAETTIADVLDLKHPNWLDIADVITRIAEEYRKRKLDANAMDFDDLLVNLYLLLLKEPAVKQ</sequence>
<dbReference type="Proteomes" id="UP000231530">
    <property type="component" value="Unassembled WGS sequence"/>
</dbReference>
<keyword evidence="1 5" id="KW-0547">Nucleotide-binding</keyword>
<dbReference type="Gene3D" id="3.40.50.300">
    <property type="entry name" value="P-loop containing nucleotide triphosphate hydrolases"/>
    <property type="match status" value="1"/>
</dbReference>
<dbReference type="PROSITE" id="PS51198">
    <property type="entry name" value="UVRD_HELICASE_ATP_BIND"/>
    <property type="match status" value="1"/>
</dbReference>
<keyword evidence="4 5" id="KW-0067">ATP-binding</keyword>
<accession>A0A2H0TX77</accession>
<organism evidence="7 8">
    <name type="scientific">Candidatus Magasanikbacteria bacterium CG10_big_fil_rev_8_21_14_0_10_42_10</name>
    <dbReference type="NCBI Taxonomy" id="1974649"/>
    <lineage>
        <taxon>Bacteria</taxon>
        <taxon>Candidatus Magasanikiibacteriota</taxon>
    </lineage>
</organism>
<dbReference type="GO" id="GO:0000725">
    <property type="term" value="P:recombinational repair"/>
    <property type="evidence" value="ECO:0007669"/>
    <property type="project" value="TreeGrafter"/>
</dbReference>
<evidence type="ECO:0000259" key="6">
    <source>
        <dbReference type="PROSITE" id="PS51198"/>
    </source>
</evidence>
<dbReference type="SUPFAM" id="SSF52540">
    <property type="entry name" value="P-loop containing nucleoside triphosphate hydrolases"/>
    <property type="match status" value="1"/>
</dbReference>
<dbReference type="Pfam" id="PF00580">
    <property type="entry name" value="UvrD-helicase"/>
    <property type="match status" value="1"/>
</dbReference>
<evidence type="ECO:0000256" key="5">
    <source>
        <dbReference type="PROSITE-ProRule" id="PRU00560"/>
    </source>
</evidence>
<dbReference type="GO" id="GO:0043138">
    <property type="term" value="F:3'-5' DNA helicase activity"/>
    <property type="evidence" value="ECO:0007669"/>
    <property type="project" value="TreeGrafter"/>
</dbReference>
<dbReference type="InterPro" id="IPR000212">
    <property type="entry name" value="DNA_helicase_UvrD/REP"/>
</dbReference>
<dbReference type="GO" id="GO:0016787">
    <property type="term" value="F:hydrolase activity"/>
    <property type="evidence" value="ECO:0007669"/>
    <property type="project" value="UniProtKB-UniRule"/>
</dbReference>
<dbReference type="EMBL" id="PFBY01000007">
    <property type="protein sequence ID" value="PIR76753.1"/>
    <property type="molecule type" value="Genomic_DNA"/>
</dbReference>
<dbReference type="InterPro" id="IPR014016">
    <property type="entry name" value="UvrD-like_ATP-bd"/>
</dbReference>
<dbReference type="GO" id="GO:0003677">
    <property type="term" value="F:DNA binding"/>
    <property type="evidence" value="ECO:0007669"/>
    <property type="project" value="InterPro"/>
</dbReference>
<evidence type="ECO:0000256" key="3">
    <source>
        <dbReference type="ARBA" id="ARBA00022806"/>
    </source>
</evidence>
<dbReference type="PANTHER" id="PTHR11070:SF3">
    <property type="entry name" value="DNA 3'-5' HELICASE"/>
    <property type="match status" value="1"/>
</dbReference>
<evidence type="ECO:0000313" key="8">
    <source>
        <dbReference type="Proteomes" id="UP000231530"/>
    </source>
</evidence>
<dbReference type="GO" id="GO:0005829">
    <property type="term" value="C:cytosol"/>
    <property type="evidence" value="ECO:0007669"/>
    <property type="project" value="TreeGrafter"/>
</dbReference>
<evidence type="ECO:0000313" key="7">
    <source>
        <dbReference type="EMBL" id="PIR76753.1"/>
    </source>
</evidence>
<reference evidence="8" key="1">
    <citation type="submission" date="2017-09" db="EMBL/GenBank/DDBJ databases">
        <title>Depth-based differentiation of microbial function through sediment-hosted aquifers and enrichment of novel symbionts in the deep terrestrial subsurface.</title>
        <authorList>
            <person name="Probst A.J."/>
            <person name="Ladd B."/>
            <person name="Jarett J.K."/>
            <person name="Geller-Mcgrath D.E."/>
            <person name="Sieber C.M.K."/>
            <person name="Emerson J.B."/>
            <person name="Anantharaman K."/>
            <person name="Thomas B.C."/>
            <person name="Malmstrom R."/>
            <person name="Stieglmeier M."/>
            <person name="Klingl A."/>
            <person name="Woyke T."/>
            <person name="Ryan C.M."/>
            <person name="Banfield J.F."/>
        </authorList>
    </citation>
    <scope>NUCLEOTIDE SEQUENCE [LARGE SCALE GENOMIC DNA]</scope>
</reference>
<evidence type="ECO:0000256" key="4">
    <source>
        <dbReference type="ARBA" id="ARBA00022840"/>
    </source>
</evidence>
<dbReference type="PANTHER" id="PTHR11070">
    <property type="entry name" value="UVRD / RECB / PCRA DNA HELICASE FAMILY MEMBER"/>
    <property type="match status" value="1"/>
</dbReference>
<dbReference type="AlphaFoldDB" id="A0A2H0TX77"/>
<feature type="domain" description="UvrD-like helicase ATP-binding" evidence="6">
    <location>
        <begin position="4"/>
        <end position="210"/>
    </location>
</feature>